<feature type="domain" description="Aminopeptidase N-like N-terminal" evidence="21">
    <location>
        <begin position="30"/>
        <end position="186"/>
    </location>
</feature>
<dbReference type="Pfam" id="PF17432">
    <property type="entry name" value="DUF3458_C"/>
    <property type="match status" value="1"/>
</dbReference>
<dbReference type="InterPro" id="IPR014782">
    <property type="entry name" value="Peptidase_M1_dom"/>
</dbReference>
<evidence type="ECO:0000259" key="20">
    <source>
        <dbReference type="Pfam" id="PF17432"/>
    </source>
</evidence>
<keyword evidence="7 22" id="KW-0031">Aminopeptidase</keyword>
<dbReference type="GO" id="GO:0008237">
    <property type="term" value="F:metallopeptidase activity"/>
    <property type="evidence" value="ECO:0007669"/>
    <property type="project" value="UniProtKB-UniRule"/>
</dbReference>
<gene>
    <name evidence="22" type="primary">pepN</name>
    <name evidence="22" type="ORF">VTH8203_03723</name>
</gene>
<feature type="domain" description="Peptidase M1 alanyl aminopeptidase Ig-like fold" evidence="19">
    <location>
        <begin position="444"/>
        <end position="544"/>
    </location>
</feature>
<dbReference type="Proteomes" id="UP000219336">
    <property type="component" value="Unassembled WGS sequence"/>
</dbReference>
<feature type="domain" description="Peptidase M1 alanyl aminopeptidase C-terminal" evidence="20">
    <location>
        <begin position="548"/>
        <end position="868"/>
    </location>
</feature>
<reference evidence="23" key="1">
    <citation type="submission" date="2016-06" db="EMBL/GenBank/DDBJ databases">
        <authorList>
            <person name="Rodrigo-Torres L."/>
            <person name="Arahal R.D."/>
            <person name="Lucena T."/>
        </authorList>
    </citation>
    <scope>NUCLEOTIDE SEQUENCE [LARGE SCALE GENOMIC DNA]</scope>
    <source>
        <strain evidence="23">CECT8203</strain>
    </source>
</reference>
<evidence type="ECO:0000256" key="15">
    <source>
        <dbReference type="ARBA" id="ARBA00023136"/>
    </source>
</evidence>
<dbReference type="InterPro" id="IPR037144">
    <property type="entry name" value="Peptidase_M1_pepN_C_sf"/>
</dbReference>
<keyword evidence="14" id="KW-0482">Metalloprotease</keyword>
<comment type="catalytic activity">
    <reaction evidence="1">
        <text>Release of an N-terminal amino acid, Xaa-|-Yaa- from a peptide, amide or arylamide. Xaa is preferably Ala, but may be most amino acids including Pro (slow action). When a terminal hydrophobic residue is followed by a prolyl residue, the two may be released as an intact Xaa-Pro dipeptide.</text>
        <dbReference type="EC" id="3.4.11.2"/>
    </reaction>
</comment>
<evidence type="ECO:0000256" key="12">
    <source>
        <dbReference type="ARBA" id="ARBA00022801"/>
    </source>
</evidence>
<name>A0A240EPZ2_9VIBR</name>
<protein>
    <recommendedName>
        <fullName evidence="6 17">Aminopeptidase N</fullName>
        <ecNumber evidence="5 17">3.4.11.2</ecNumber>
    </recommendedName>
</protein>
<dbReference type="InterPro" id="IPR042097">
    <property type="entry name" value="Aminopeptidase_N-like_N_sf"/>
</dbReference>
<keyword evidence="12 22" id="KW-0378">Hydrolase</keyword>
<dbReference type="PANTHER" id="PTHR46322">
    <property type="entry name" value="PUROMYCIN-SENSITIVE AMINOPEPTIDASE"/>
    <property type="match status" value="1"/>
</dbReference>
<dbReference type="Gene3D" id="2.60.40.1840">
    <property type="match status" value="1"/>
</dbReference>
<dbReference type="Pfam" id="PF11940">
    <property type="entry name" value="DUF3458"/>
    <property type="match status" value="1"/>
</dbReference>
<dbReference type="PANTHER" id="PTHR46322:SF1">
    <property type="entry name" value="PUROMYCIN-SENSITIVE AMINOPEPTIDASE"/>
    <property type="match status" value="1"/>
</dbReference>
<evidence type="ECO:0000259" key="19">
    <source>
        <dbReference type="Pfam" id="PF11940"/>
    </source>
</evidence>
<dbReference type="CDD" id="cd09600">
    <property type="entry name" value="M1_APN"/>
    <property type="match status" value="1"/>
</dbReference>
<proteinExistence type="inferred from homology"/>
<comment type="similarity">
    <text evidence="4">Belongs to the peptidase M1 family.</text>
</comment>
<dbReference type="Gene3D" id="3.30.2010.30">
    <property type="match status" value="1"/>
</dbReference>
<keyword evidence="13" id="KW-0862">Zinc</keyword>
<dbReference type="InterPro" id="IPR035414">
    <property type="entry name" value="Peptidase_M1_pepN_Ig-like"/>
</dbReference>
<dbReference type="Gene3D" id="2.60.40.1730">
    <property type="entry name" value="tricorn interacting facor f3 domain"/>
    <property type="match status" value="1"/>
</dbReference>
<evidence type="ECO:0000256" key="3">
    <source>
        <dbReference type="ARBA" id="ARBA00004515"/>
    </source>
</evidence>
<evidence type="ECO:0000256" key="6">
    <source>
        <dbReference type="ARBA" id="ARBA00015611"/>
    </source>
</evidence>
<dbReference type="InterPro" id="IPR038438">
    <property type="entry name" value="PepN_Ig-like_sf"/>
</dbReference>
<dbReference type="InterPro" id="IPR001930">
    <property type="entry name" value="Peptidase_M1"/>
</dbReference>
<evidence type="ECO:0000256" key="4">
    <source>
        <dbReference type="ARBA" id="ARBA00010136"/>
    </source>
</evidence>
<dbReference type="GO" id="GO:0005886">
    <property type="term" value="C:plasma membrane"/>
    <property type="evidence" value="ECO:0007669"/>
    <property type="project" value="UniProtKB-SubCell"/>
</dbReference>
<evidence type="ECO:0000256" key="17">
    <source>
        <dbReference type="NCBIfam" id="TIGR02414"/>
    </source>
</evidence>
<evidence type="ECO:0000256" key="11">
    <source>
        <dbReference type="ARBA" id="ARBA00022723"/>
    </source>
</evidence>
<dbReference type="Gene3D" id="1.10.390.10">
    <property type="entry name" value="Neutral Protease Domain 2"/>
    <property type="match status" value="1"/>
</dbReference>
<comment type="cofactor">
    <cofactor evidence="2">
        <name>Zn(2+)</name>
        <dbReference type="ChEBI" id="CHEBI:29105"/>
    </cofactor>
</comment>
<evidence type="ECO:0000256" key="9">
    <source>
        <dbReference type="ARBA" id="ARBA00022519"/>
    </source>
</evidence>
<dbReference type="PRINTS" id="PR00756">
    <property type="entry name" value="ALADIPTASE"/>
</dbReference>
<dbReference type="InterPro" id="IPR024601">
    <property type="entry name" value="Peptidase_M1_pepN_C"/>
</dbReference>
<evidence type="ECO:0000313" key="23">
    <source>
        <dbReference type="Proteomes" id="UP000219336"/>
    </source>
</evidence>
<evidence type="ECO:0000313" key="22">
    <source>
        <dbReference type="EMBL" id="SNX50075.1"/>
    </source>
</evidence>
<dbReference type="Gene3D" id="1.25.50.10">
    <property type="entry name" value="Peptidase M1, alanyl aminopeptidase, C-terminal domain"/>
    <property type="match status" value="1"/>
</dbReference>
<dbReference type="FunFam" id="2.60.40.1840:FF:000001">
    <property type="entry name" value="Aminopeptidase N"/>
    <property type="match status" value="1"/>
</dbReference>
<dbReference type="RefSeq" id="WP_096995015.1">
    <property type="nucleotide sequence ID" value="NZ_JBHSII010000001.1"/>
</dbReference>
<evidence type="ECO:0000256" key="1">
    <source>
        <dbReference type="ARBA" id="ARBA00000098"/>
    </source>
</evidence>
<keyword evidence="9" id="KW-0997">Cell inner membrane</keyword>
<sequence length="869" mass="98270">MTESAPKAKYRSDYQTSSHTITDVNLTFDLHETQTKVTAVSQVKQLGDESTLVLDGENVELINMSVNEEAWSDFTITETGIEISNLPQEFELVVENYISPSTNTALEGLYISDGSYCTQCEAEGFRRITYFLDRPDVLAKYTTKVIADKTAFPYLLSNGNKIEQGELEGGKHFVTWEDPHPKPSYLFALVAGDFDVLRDVFKTRSGRDVALEIFVDKGNLDRANHAMVSLINSMKWDEQRFGLEYDLDIYMIVAVDFFNMGAMENKGLNVFNSKFVLANDQTATDTDYLGIEAVIGHEYFHNWTGNRVTCRDWFQLSLKEGLTVFRDQEFSSDLGSRSVNRINNVRIIRGPQFAEDASPMSHPIRPDKVIEMNNFYTLTVYEKGSEVIRMMHTLLGEDKFQAGMRLYFERHDGTAATCEDFVCAMEDTSGIDLKQFRLWYSQSGTPTLTVTDSYDESAKTYTLKVSQHTQSTQDQADKQALHIPFDVELYDEHGNCFELRCNGSELNNVLNVTQNEQEFVFENIASKPVPSMLREFSAPVRLDFDYSDEQLAFLMINAKNDFAKWDAGQMLLAKYIKSNVSSVQSGGSVELPSLVVDAFRGVLLNKDLDEAFIAEALSLPSFNEVAGWYNTVDVDAVCDVLKGIKSLLADALQDELSALYQTLTQSDYSIEHDAIGKRSLRNLCLQYLVNVEDYQHLAEQQYRNANNMTDTIAAMSAANSASLSCRQSLMDDYSEKWSHDGLVMDKWFALQGSNPASNALDNVKHCMSHKAFSLSNPNRTRSLIGSFLNMNPRRFHDISGEGYQFAGEILMQLNESNPQVASRLIDPLLKLKKYDEKRQELIKLELNKLRSLDNLAKDLFEKVTKALES</sequence>
<evidence type="ECO:0000256" key="8">
    <source>
        <dbReference type="ARBA" id="ARBA00022475"/>
    </source>
</evidence>
<evidence type="ECO:0000256" key="13">
    <source>
        <dbReference type="ARBA" id="ARBA00022833"/>
    </source>
</evidence>
<dbReference type="Pfam" id="PF01433">
    <property type="entry name" value="Peptidase_M1"/>
    <property type="match status" value="1"/>
</dbReference>
<dbReference type="GO" id="GO:0016285">
    <property type="term" value="F:alanyl aminopeptidase activity"/>
    <property type="evidence" value="ECO:0007669"/>
    <property type="project" value="UniProtKB-EC"/>
</dbReference>
<comment type="function">
    <text evidence="16">Aminopeptidase N is involved in the degradation of intracellular peptides generated by protein breakdown during normal growth as well as in response to nutrient starvation.</text>
</comment>
<dbReference type="GO" id="GO:0008270">
    <property type="term" value="F:zinc ion binding"/>
    <property type="evidence" value="ECO:0007669"/>
    <property type="project" value="InterPro"/>
</dbReference>
<dbReference type="AlphaFoldDB" id="A0A240EPZ2"/>
<dbReference type="InterPro" id="IPR012779">
    <property type="entry name" value="Peptidase_M1_pepN"/>
</dbReference>
<organism evidence="22 23">
    <name type="scientific">Vibrio thalassae</name>
    <dbReference type="NCBI Taxonomy" id="1243014"/>
    <lineage>
        <taxon>Bacteria</taxon>
        <taxon>Pseudomonadati</taxon>
        <taxon>Pseudomonadota</taxon>
        <taxon>Gammaproteobacteria</taxon>
        <taxon>Vibrionales</taxon>
        <taxon>Vibrionaceae</taxon>
        <taxon>Vibrio</taxon>
    </lineage>
</organism>
<dbReference type="FunFam" id="1.10.390.10:FF:000002">
    <property type="entry name" value="Aminopeptidase N"/>
    <property type="match status" value="1"/>
</dbReference>
<evidence type="ECO:0000256" key="14">
    <source>
        <dbReference type="ARBA" id="ARBA00023049"/>
    </source>
</evidence>
<evidence type="ECO:0000256" key="16">
    <source>
        <dbReference type="ARBA" id="ARBA00059739"/>
    </source>
</evidence>
<keyword evidence="8" id="KW-1003">Cell membrane</keyword>
<dbReference type="FunFam" id="3.30.2010.30:FF:000002">
    <property type="entry name" value="Putative aminopeptidase N"/>
    <property type="match status" value="1"/>
</dbReference>
<keyword evidence="23" id="KW-1185">Reference proteome</keyword>
<evidence type="ECO:0000256" key="5">
    <source>
        <dbReference type="ARBA" id="ARBA00012564"/>
    </source>
</evidence>
<evidence type="ECO:0000259" key="18">
    <source>
        <dbReference type="Pfam" id="PF01433"/>
    </source>
</evidence>
<dbReference type="NCBIfam" id="TIGR02414">
    <property type="entry name" value="pepN_proteo"/>
    <property type="match status" value="1"/>
</dbReference>
<dbReference type="SUPFAM" id="SSF63737">
    <property type="entry name" value="Leukotriene A4 hydrolase N-terminal domain"/>
    <property type="match status" value="1"/>
</dbReference>
<evidence type="ECO:0000259" key="21">
    <source>
        <dbReference type="Pfam" id="PF17900"/>
    </source>
</evidence>
<feature type="domain" description="Peptidase M1 membrane alanine aminopeptidase" evidence="18">
    <location>
        <begin position="230"/>
        <end position="436"/>
    </location>
</feature>
<dbReference type="EC" id="3.4.11.2" evidence="5 17"/>
<dbReference type="FunFam" id="2.60.40.1730:FF:000005">
    <property type="entry name" value="Aminopeptidase N"/>
    <property type="match status" value="1"/>
</dbReference>
<dbReference type="OrthoDB" id="100605at2"/>
<keyword evidence="11" id="KW-0479">Metal-binding</keyword>
<evidence type="ECO:0000256" key="7">
    <source>
        <dbReference type="ARBA" id="ARBA00022438"/>
    </source>
</evidence>
<evidence type="ECO:0000256" key="10">
    <source>
        <dbReference type="ARBA" id="ARBA00022670"/>
    </source>
</evidence>
<accession>A0A240EPZ2</accession>
<dbReference type="SUPFAM" id="SSF55486">
    <property type="entry name" value="Metalloproteases ('zincins'), catalytic domain"/>
    <property type="match status" value="1"/>
</dbReference>
<dbReference type="FunFam" id="1.25.50.10:FF:000001">
    <property type="entry name" value="Aminopeptidase N"/>
    <property type="match status" value="1"/>
</dbReference>
<dbReference type="InterPro" id="IPR045357">
    <property type="entry name" value="Aminopeptidase_N-like_N"/>
</dbReference>
<dbReference type="GO" id="GO:0006508">
    <property type="term" value="P:proteolysis"/>
    <property type="evidence" value="ECO:0007669"/>
    <property type="project" value="UniProtKB-UniRule"/>
</dbReference>
<dbReference type="InterPro" id="IPR027268">
    <property type="entry name" value="Peptidase_M4/M1_CTD_sf"/>
</dbReference>
<evidence type="ECO:0000256" key="2">
    <source>
        <dbReference type="ARBA" id="ARBA00001947"/>
    </source>
</evidence>
<dbReference type="Pfam" id="PF17900">
    <property type="entry name" value="Peptidase_M1_N"/>
    <property type="match status" value="1"/>
</dbReference>
<keyword evidence="10" id="KW-0645">Protease</keyword>
<dbReference type="EMBL" id="OANU01000093">
    <property type="protein sequence ID" value="SNX50075.1"/>
    <property type="molecule type" value="Genomic_DNA"/>
</dbReference>
<comment type="subcellular location">
    <subcellularLocation>
        <location evidence="3">Cell inner membrane</location>
        <topology evidence="3">Peripheral membrane protein</topology>
        <orientation evidence="3">Cytoplasmic side</orientation>
    </subcellularLocation>
</comment>
<keyword evidence="15" id="KW-0472">Membrane</keyword>